<dbReference type="SUPFAM" id="SSF55846">
    <property type="entry name" value="N-acetylmuramoyl-L-alanine amidase-like"/>
    <property type="match status" value="1"/>
</dbReference>
<dbReference type="Proteomes" id="UP001595923">
    <property type="component" value="Unassembled WGS sequence"/>
</dbReference>
<feature type="region of interest" description="Disordered" evidence="1">
    <location>
        <begin position="65"/>
        <end position="87"/>
    </location>
</feature>
<dbReference type="EMBL" id="JBHSFQ010000014">
    <property type="protein sequence ID" value="MFC4563296.1"/>
    <property type="molecule type" value="Genomic_DNA"/>
</dbReference>
<organism evidence="2 3">
    <name type="scientific">Nocardiopsis mangrovi</name>
    <dbReference type="NCBI Taxonomy" id="1179818"/>
    <lineage>
        <taxon>Bacteria</taxon>
        <taxon>Bacillati</taxon>
        <taxon>Actinomycetota</taxon>
        <taxon>Actinomycetes</taxon>
        <taxon>Streptosporangiales</taxon>
        <taxon>Nocardiopsidaceae</taxon>
        <taxon>Nocardiopsis</taxon>
    </lineage>
</organism>
<dbReference type="Gene3D" id="3.40.80.10">
    <property type="entry name" value="Peptidoglycan recognition protein-like"/>
    <property type="match status" value="1"/>
</dbReference>
<dbReference type="RefSeq" id="WP_378575333.1">
    <property type="nucleotide sequence ID" value="NZ_JBHSFQ010000014.1"/>
</dbReference>
<evidence type="ECO:0000256" key="1">
    <source>
        <dbReference type="SAM" id="MobiDB-lite"/>
    </source>
</evidence>
<name>A0ABV9DWN1_9ACTN</name>
<evidence type="ECO:0000313" key="3">
    <source>
        <dbReference type="Proteomes" id="UP001595923"/>
    </source>
</evidence>
<sequence>MDHRRRPLPCHNTSAIGVCVIGTYSRTLPSPAALAAVAALYTEAGNRTDRDLTIMGDRDGFSTSCPGDAPLRLGGRRHAHHLTHRRR</sequence>
<comment type="caution">
    <text evidence="2">The sequence shown here is derived from an EMBL/GenBank/DDBJ whole genome shotgun (WGS) entry which is preliminary data.</text>
</comment>
<gene>
    <name evidence="2" type="ORF">ACFO4E_15645</name>
</gene>
<evidence type="ECO:0000313" key="2">
    <source>
        <dbReference type="EMBL" id="MFC4563296.1"/>
    </source>
</evidence>
<keyword evidence="3" id="KW-1185">Reference proteome</keyword>
<protein>
    <submittedName>
        <fullName evidence="2">Uncharacterized protein</fullName>
    </submittedName>
</protein>
<accession>A0ABV9DWN1</accession>
<proteinExistence type="predicted"/>
<reference evidence="3" key="1">
    <citation type="journal article" date="2019" name="Int. J. Syst. Evol. Microbiol.">
        <title>The Global Catalogue of Microorganisms (GCM) 10K type strain sequencing project: providing services to taxonomists for standard genome sequencing and annotation.</title>
        <authorList>
            <consortium name="The Broad Institute Genomics Platform"/>
            <consortium name="The Broad Institute Genome Sequencing Center for Infectious Disease"/>
            <person name="Wu L."/>
            <person name="Ma J."/>
        </authorList>
    </citation>
    <scope>NUCLEOTIDE SEQUENCE [LARGE SCALE GENOMIC DNA]</scope>
    <source>
        <strain evidence="3">XZYJ18</strain>
    </source>
</reference>
<feature type="compositionally biased region" description="Basic residues" evidence="1">
    <location>
        <begin position="74"/>
        <end position="87"/>
    </location>
</feature>
<dbReference type="InterPro" id="IPR036505">
    <property type="entry name" value="Amidase/PGRP_sf"/>
</dbReference>